<dbReference type="KEGG" id="drt:Dret_2155"/>
<evidence type="ECO:0000256" key="7">
    <source>
        <dbReference type="ARBA" id="ARBA00022989"/>
    </source>
</evidence>
<feature type="transmembrane region" description="Helical" evidence="12">
    <location>
        <begin position="200"/>
        <end position="218"/>
    </location>
</feature>
<keyword evidence="7 12" id="KW-1133">Transmembrane helix</keyword>
<dbReference type="PANTHER" id="PTHR30614">
    <property type="entry name" value="MEMBRANE COMPONENT OF AMINO ACID ABC TRANSPORTER"/>
    <property type="match status" value="1"/>
</dbReference>
<dbReference type="NCBIfam" id="TIGR01726">
    <property type="entry name" value="HEQRo_perm_3TM"/>
    <property type="match status" value="1"/>
</dbReference>
<dbReference type="PANTHER" id="PTHR30614:SF21">
    <property type="entry name" value="AMINO ACID ABC TRANSPORTER PERMEASE"/>
    <property type="match status" value="1"/>
</dbReference>
<dbReference type="CDD" id="cd06261">
    <property type="entry name" value="TM_PBP2"/>
    <property type="match status" value="1"/>
</dbReference>
<evidence type="ECO:0000256" key="11">
    <source>
        <dbReference type="ARBA" id="ARBA00073645"/>
    </source>
</evidence>
<dbReference type="InterPro" id="IPR010065">
    <property type="entry name" value="AA_ABC_transptr_permease_3TM"/>
</dbReference>
<evidence type="ECO:0000256" key="6">
    <source>
        <dbReference type="ARBA" id="ARBA00022970"/>
    </source>
</evidence>
<dbReference type="FunFam" id="1.10.3720.10:FF:000006">
    <property type="entry name" value="Glutamate/aspartate ABC transporter, permease protein GltK"/>
    <property type="match status" value="1"/>
</dbReference>
<reference evidence="15" key="1">
    <citation type="submission" date="2009-09" db="EMBL/GenBank/DDBJ databases">
        <title>The complete chromosome of Desulfohalobium retbaense DSM 5692.</title>
        <authorList>
            <consortium name="US DOE Joint Genome Institute (JGI-PGF)"/>
            <person name="Lucas S."/>
            <person name="Copeland A."/>
            <person name="Lapidus A."/>
            <person name="Glavina del Rio T."/>
            <person name="Dalin E."/>
            <person name="Tice H."/>
            <person name="Bruce D."/>
            <person name="Goodwin L."/>
            <person name="Pitluck S."/>
            <person name="Kyrpides N."/>
            <person name="Mavromatis K."/>
            <person name="Ivanova N."/>
            <person name="Mikhailova N."/>
            <person name="Munk A.C."/>
            <person name="Brettin T."/>
            <person name="Detter J.C."/>
            <person name="Han C."/>
            <person name="Tapia R."/>
            <person name="Larimer F."/>
            <person name="Land M."/>
            <person name="Hauser L."/>
            <person name="Markowitz V."/>
            <person name="Cheng J.-F."/>
            <person name="Hugenholtz P."/>
            <person name="Woyke T."/>
            <person name="Wu D."/>
            <person name="Spring S."/>
            <person name="Klenk H.-P."/>
            <person name="Eisen J.A."/>
        </authorList>
    </citation>
    <scope>NUCLEOTIDE SEQUENCE [LARGE SCALE GENOMIC DNA]</scope>
    <source>
        <strain evidence="15">DSM 5692</strain>
    </source>
</reference>
<dbReference type="InterPro" id="IPR043429">
    <property type="entry name" value="ArtM/GltK/GlnP/TcyL/YhdX-like"/>
</dbReference>
<keyword evidence="3 12" id="KW-0813">Transport</keyword>
<evidence type="ECO:0000256" key="10">
    <source>
        <dbReference type="ARBA" id="ARBA00062718"/>
    </source>
</evidence>
<keyword evidence="6" id="KW-0029">Amino-acid transport</keyword>
<evidence type="ECO:0000256" key="5">
    <source>
        <dbReference type="ARBA" id="ARBA00022692"/>
    </source>
</evidence>
<feature type="transmembrane region" description="Helical" evidence="12">
    <location>
        <begin position="99"/>
        <end position="122"/>
    </location>
</feature>
<evidence type="ECO:0000256" key="3">
    <source>
        <dbReference type="ARBA" id="ARBA00022448"/>
    </source>
</evidence>
<name>C8X4U2_DESRD</name>
<keyword evidence="5 12" id="KW-0812">Transmembrane</keyword>
<keyword evidence="15" id="KW-1185">Reference proteome</keyword>
<organism evidence="14 15">
    <name type="scientific">Desulfohalobium retbaense (strain ATCC 49708 / DSM 5692 / JCM 16813 / HR100)</name>
    <dbReference type="NCBI Taxonomy" id="485915"/>
    <lineage>
        <taxon>Bacteria</taxon>
        <taxon>Pseudomonadati</taxon>
        <taxon>Thermodesulfobacteriota</taxon>
        <taxon>Desulfovibrionia</taxon>
        <taxon>Desulfovibrionales</taxon>
        <taxon>Desulfohalobiaceae</taxon>
        <taxon>Desulfohalobium</taxon>
    </lineage>
</organism>
<dbReference type="eggNOG" id="COG0765">
    <property type="taxonomic scope" value="Bacteria"/>
</dbReference>
<comment type="similarity">
    <text evidence="2">Belongs to the binding-protein-dependent transport system permease family. HisMQ subfamily.</text>
</comment>
<protein>
    <recommendedName>
        <fullName evidence="11">Glutamate/aspartate import permease protein GltK</fullName>
    </recommendedName>
</protein>
<evidence type="ECO:0000313" key="15">
    <source>
        <dbReference type="Proteomes" id="UP000001052"/>
    </source>
</evidence>
<reference evidence="14 15" key="2">
    <citation type="journal article" date="2010" name="Stand. Genomic Sci.">
        <title>Complete genome sequence of Desulfohalobium retbaense type strain (HR(100)).</title>
        <authorList>
            <person name="Spring S."/>
            <person name="Nolan M."/>
            <person name="Lapidus A."/>
            <person name="Glavina Del Rio T."/>
            <person name="Copeland A."/>
            <person name="Tice H."/>
            <person name="Cheng J.F."/>
            <person name="Lucas S."/>
            <person name="Land M."/>
            <person name="Chen F."/>
            <person name="Bruce D."/>
            <person name="Goodwin L."/>
            <person name="Pitluck S."/>
            <person name="Ivanova N."/>
            <person name="Mavromatis K."/>
            <person name="Mikhailova N."/>
            <person name="Pati A."/>
            <person name="Chen A."/>
            <person name="Palaniappan K."/>
            <person name="Hauser L."/>
            <person name="Chang Y.J."/>
            <person name="Jeffries C.D."/>
            <person name="Munk C."/>
            <person name="Kiss H."/>
            <person name="Chain P."/>
            <person name="Han C."/>
            <person name="Brettin T."/>
            <person name="Detter J.C."/>
            <person name="Schuler E."/>
            <person name="Goker M."/>
            <person name="Rohde M."/>
            <person name="Bristow J."/>
            <person name="Eisen J.A."/>
            <person name="Markowitz V."/>
            <person name="Hugenholtz P."/>
            <person name="Kyrpides N.C."/>
            <person name="Klenk H.P."/>
        </authorList>
    </citation>
    <scope>NUCLEOTIDE SEQUENCE [LARGE SCALE GENOMIC DNA]</scope>
    <source>
        <strain evidence="14 15">DSM 5692</strain>
    </source>
</reference>
<dbReference type="HOGENOM" id="CLU_019602_1_0_7"/>
<comment type="subcellular location">
    <subcellularLocation>
        <location evidence="1">Cell inner membrane</location>
        <topology evidence="1">Multi-pass membrane protein</topology>
    </subcellularLocation>
    <subcellularLocation>
        <location evidence="12">Cell membrane</location>
        <topology evidence="12">Multi-pass membrane protein</topology>
    </subcellularLocation>
</comment>
<gene>
    <name evidence="14" type="ordered locus">Dret_2155</name>
</gene>
<dbReference type="STRING" id="485915.Dret_2155"/>
<proteinExistence type="inferred from homology"/>
<evidence type="ECO:0000256" key="1">
    <source>
        <dbReference type="ARBA" id="ARBA00004429"/>
    </source>
</evidence>
<dbReference type="InterPro" id="IPR035906">
    <property type="entry name" value="MetI-like_sf"/>
</dbReference>
<feature type="transmembrane region" description="Helical" evidence="12">
    <location>
        <begin position="29"/>
        <end position="53"/>
    </location>
</feature>
<sequence length="234" mass="26039">MNLENWQIVWENMDYFLIGPYPDGPLGGLAMSILLALGGIFGAFWVGLVFGLMRLSKKAIFRLPALVYIEIIRGTPLLMVIFWFYFLAPIAFGKPLPEAASALIAFIVFTSAYVAEIVRAGVQSLPKGQMEAARGSGLSHVQSMQYIILPQALRNMIPSFVNQFVSLTKDTSLAYIIGVNELTRTATQVNNRTLIAPTEIFITIALIYFVVCYVLTALSRKLERQMSRYQARGS</sequence>
<dbReference type="Gene3D" id="1.10.3720.10">
    <property type="entry name" value="MetI-like"/>
    <property type="match status" value="1"/>
</dbReference>
<feature type="transmembrane region" description="Helical" evidence="12">
    <location>
        <begin position="65"/>
        <end position="87"/>
    </location>
</feature>
<evidence type="ECO:0000256" key="12">
    <source>
        <dbReference type="RuleBase" id="RU363032"/>
    </source>
</evidence>
<dbReference type="GO" id="GO:0022857">
    <property type="term" value="F:transmembrane transporter activity"/>
    <property type="evidence" value="ECO:0007669"/>
    <property type="project" value="InterPro"/>
</dbReference>
<dbReference type="InterPro" id="IPR000515">
    <property type="entry name" value="MetI-like"/>
</dbReference>
<evidence type="ECO:0000256" key="4">
    <source>
        <dbReference type="ARBA" id="ARBA00022475"/>
    </source>
</evidence>
<dbReference type="EMBL" id="CP001734">
    <property type="protein sequence ID" value="ACV69439.1"/>
    <property type="molecule type" value="Genomic_DNA"/>
</dbReference>
<comment type="function">
    <text evidence="9">Part of the ABC transporter complex GltIJKL involved in glutamate and aspartate uptake. Probably responsible for the translocation of the substrate across the membrane.</text>
</comment>
<dbReference type="PROSITE" id="PS50928">
    <property type="entry name" value="ABC_TM1"/>
    <property type="match status" value="1"/>
</dbReference>
<accession>C8X4U2</accession>
<keyword evidence="8 12" id="KW-0472">Membrane</keyword>
<dbReference type="Proteomes" id="UP000001052">
    <property type="component" value="Chromosome"/>
</dbReference>
<evidence type="ECO:0000256" key="8">
    <source>
        <dbReference type="ARBA" id="ARBA00023136"/>
    </source>
</evidence>
<evidence type="ECO:0000256" key="2">
    <source>
        <dbReference type="ARBA" id="ARBA00010072"/>
    </source>
</evidence>
<feature type="domain" description="ABC transmembrane type-1" evidence="13">
    <location>
        <begin position="29"/>
        <end position="219"/>
    </location>
</feature>
<dbReference type="AlphaFoldDB" id="C8X4U2"/>
<dbReference type="GO" id="GO:0006865">
    <property type="term" value="P:amino acid transport"/>
    <property type="evidence" value="ECO:0007669"/>
    <property type="project" value="UniProtKB-KW"/>
</dbReference>
<dbReference type="SUPFAM" id="SSF161098">
    <property type="entry name" value="MetI-like"/>
    <property type="match status" value="1"/>
</dbReference>
<dbReference type="Pfam" id="PF00528">
    <property type="entry name" value="BPD_transp_1"/>
    <property type="match status" value="1"/>
</dbReference>
<evidence type="ECO:0000259" key="13">
    <source>
        <dbReference type="PROSITE" id="PS50928"/>
    </source>
</evidence>
<evidence type="ECO:0000313" key="14">
    <source>
        <dbReference type="EMBL" id="ACV69439.1"/>
    </source>
</evidence>
<dbReference type="GO" id="GO:0043190">
    <property type="term" value="C:ATP-binding cassette (ABC) transporter complex"/>
    <property type="evidence" value="ECO:0007669"/>
    <property type="project" value="InterPro"/>
</dbReference>
<keyword evidence="4" id="KW-1003">Cell membrane</keyword>
<comment type="subunit">
    <text evidence="10">The complex is composed of two ATP-binding proteins (GltL), two transmembrane proteins (GltJ and GltK) and a solute-binding protein (GltI).</text>
</comment>
<evidence type="ECO:0000256" key="9">
    <source>
        <dbReference type="ARBA" id="ARBA00060298"/>
    </source>
</evidence>